<proteinExistence type="predicted"/>
<protein>
    <submittedName>
        <fullName evidence="2">Uncharacterized protein</fullName>
    </submittedName>
</protein>
<evidence type="ECO:0000256" key="1">
    <source>
        <dbReference type="SAM" id="MobiDB-lite"/>
    </source>
</evidence>
<sequence length="329" mass="35259">MRQLQLFTSGELAGMRDRSAARNYSPAGDQFRHERARHRTWGLAQRHAARLRRAHATAAEPRTPVPNADGVASQIRNPPPPGSPKAVQTQNTSDVRPDDAPGGPTAARRNAPAARPDVVLLVGGTDGGDAGGPVAPSGTFGSLNGRTSMTRRPSPCEPNMALGRTRGSVRTDRGASFQRMSRVGLTQRPDRNEAINAGHDLVAPRTAPMGTPAGRFVALGMTSRPARRFASDSAATQRIARTHPRRQPLQVPQCGGVHQGDVETTTAPAATLNPATSTCPTTPSAAPTRRQPQPQHPPPRPRQRPSDGGDRHRDRPHRRSHHNHQCNGL</sequence>
<feature type="compositionally biased region" description="Basic and acidic residues" evidence="1">
    <location>
        <begin position="304"/>
        <end position="313"/>
    </location>
</feature>
<accession>A0ABQ4C7C5</accession>
<feature type="region of interest" description="Disordered" evidence="1">
    <location>
        <begin position="227"/>
        <end position="329"/>
    </location>
</feature>
<feature type="compositionally biased region" description="Low complexity" evidence="1">
    <location>
        <begin position="264"/>
        <end position="293"/>
    </location>
</feature>
<feature type="region of interest" description="Disordered" evidence="1">
    <location>
        <begin position="49"/>
        <end position="176"/>
    </location>
</feature>
<organism evidence="2 3">
    <name type="scientific">Asanoa iriomotensis</name>
    <dbReference type="NCBI Taxonomy" id="234613"/>
    <lineage>
        <taxon>Bacteria</taxon>
        <taxon>Bacillati</taxon>
        <taxon>Actinomycetota</taxon>
        <taxon>Actinomycetes</taxon>
        <taxon>Micromonosporales</taxon>
        <taxon>Micromonosporaceae</taxon>
        <taxon>Asanoa</taxon>
    </lineage>
</organism>
<feature type="compositionally biased region" description="Basic residues" evidence="1">
    <location>
        <begin position="314"/>
        <end position="329"/>
    </location>
</feature>
<feature type="compositionally biased region" description="Low complexity" evidence="1">
    <location>
        <begin position="100"/>
        <end position="123"/>
    </location>
</feature>
<feature type="compositionally biased region" description="Polar residues" evidence="1">
    <location>
        <begin position="139"/>
        <end position="151"/>
    </location>
</feature>
<name>A0ABQ4C7C5_9ACTN</name>
<comment type="caution">
    <text evidence="2">The sequence shown here is derived from an EMBL/GenBank/DDBJ whole genome shotgun (WGS) entry which is preliminary data.</text>
</comment>
<evidence type="ECO:0000313" key="2">
    <source>
        <dbReference type="EMBL" id="GIF58644.1"/>
    </source>
</evidence>
<dbReference type="EMBL" id="BONC01000035">
    <property type="protein sequence ID" value="GIF58644.1"/>
    <property type="molecule type" value="Genomic_DNA"/>
</dbReference>
<evidence type="ECO:0000313" key="3">
    <source>
        <dbReference type="Proteomes" id="UP000624325"/>
    </source>
</evidence>
<dbReference type="Proteomes" id="UP000624325">
    <property type="component" value="Unassembled WGS sequence"/>
</dbReference>
<reference evidence="2 3" key="1">
    <citation type="submission" date="2021-01" db="EMBL/GenBank/DDBJ databases">
        <title>Whole genome shotgun sequence of Asanoa iriomotensis NBRC 100142.</title>
        <authorList>
            <person name="Komaki H."/>
            <person name="Tamura T."/>
        </authorList>
    </citation>
    <scope>NUCLEOTIDE SEQUENCE [LARGE SCALE GENOMIC DNA]</scope>
    <source>
        <strain evidence="2 3">NBRC 100142</strain>
    </source>
</reference>
<gene>
    <name evidence="2" type="ORF">Air01nite_47390</name>
</gene>
<keyword evidence="3" id="KW-1185">Reference proteome</keyword>